<accession>A0AAV0APR9</accession>
<keyword evidence="2" id="KW-1185">Reference proteome</keyword>
<evidence type="ECO:0000313" key="2">
    <source>
        <dbReference type="Proteomes" id="UP001153365"/>
    </source>
</evidence>
<comment type="caution">
    <text evidence="1">The sequence shown here is derived from an EMBL/GenBank/DDBJ whole genome shotgun (WGS) entry which is preliminary data.</text>
</comment>
<name>A0AAV0APR9_PHAPC</name>
<gene>
    <name evidence="1" type="ORF">PPACK8108_LOCUS5876</name>
</gene>
<dbReference type="EMBL" id="CALTRL010001137">
    <property type="protein sequence ID" value="CAH7671114.1"/>
    <property type="molecule type" value="Genomic_DNA"/>
</dbReference>
<dbReference type="Proteomes" id="UP001153365">
    <property type="component" value="Unassembled WGS sequence"/>
</dbReference>
<reference evidence="1" key="1">
    <citation type="submission" date="2022-06" db="EMBL/GenBank/DDBJ databases">
        <authorList>
            <consortium name="SYNGENTA / RWTH Aachen University"/>
        </authorList>
    </citation>
    <scope>NUCLEOTIDE SEQUENCE</scope>
</reference>
<dbReference type="AlphaFoldDB" id="A0AAV0APR9"/>
<sequence>MQRKFLYKMFTLQLFSIFCLSLHLILRYRGVQGAFHIASFGEEGEYLSHDSVSVNRKDFSKFNQNINYDKHNYMVPPTNPSSRVFSKPIAGEHTNLEAEDISLPYESDNPFNSPESVIQIGSHQVIQTGEVCCPNLTT</sequence>
<evidence type="ECO:0000313" key="1">
    <source>
        <dbReference type="EMBL" id="CAH7671114.1"/>
    </source>
</evidence>
<protein>
    <submittedName>
        <fullName evidence="1">Expressed protein</fullName>
    </submittedName>
</protein>
<proteinExistence type="predicted"/>
<organism evidence="1 2">
    <name type="scientific">Phakopsora pachyrhizi</name>
    <name type="common">Asian soybean rust disease fungus</name>
    <dbReference type="NCBI Taxonomy" id="170000"/>
    <lineage>
        <taxon>Eukaryota</taxon>
        <taxon>Fungi</taxon>
        <taxon>Dikarya</taxon>
        <taxon>Basidiomycota</taxon>
        <taxon>Pucciniomycotina</taxon>
        <taxon>Pucciniomycetes</taxon>
        <taxon>Pucciniales</taxon>
        <taxon>Phakopsoraceae</taxon>
        <taxon>Phakopsora</taxon>
    </lineage>
</organism>